<dbReference type="GO" id="GO:0016787">
    <property type="term" value="F:hydrolase activity"/>
    <property type="evidence" value="ECO:0007669"/>
    <property type="project" value="UniProtKB-KW"/>
</dbReference>
<dbReference type="SMART" id="SM00490">
    <property type="entry name" value="HELICc"/>
    <property type="match status" value="1"/>
</dbReference>
<dbReference type="PANTHER" id="PTHR10799">
    <property type="entry name" value="SNF2/RAD54 HELICASE FAMILY"/>
    <property type="match status" value="1"/>
</dbReference>
<dbReference type="Pfam" id="PF08455">
    <property type="entry name" value="SNF2_assoc"/>
    <property type="match status" value="1"/>
</dbReference>
<reference evidence="5" key="1">
    <citation type="submission" date="2019-08" db="EMBL/GenBank/DDBJ databases">
        <authorList>
            <person name="Kucharzyk K."/>
            <person name="Murdoch R.W."/>
            <person name="Higgins S."/>
            <person name="Loffler F."/>
        </authorList>
    </citation>
    <scope>NUCLEOTIDE SEQUENCE</scope>
</reference>
<dbReference type="InterPro" id="IPR013663">
    <property type="entry name" value="Helicase_SWF/SNF/SWI_bac"/>
</dbReference>
<dbReference type="CDD" id="cd18012">
    <property type="entry name" value="DEXQc_arch_SWI2_SNF2"/>
    <property type="match status" value="1"/>
</dbReference>
<dbReference type="InterPro" id="IPR001650">
    <property type="entry name" value="Helicase_C-like"/>
</dbReference>
<feature type="domain" description="Helicase ATP-binding" evidence="3">
    <location>
        <begin position="634"/>
        <end position="791"/>
    </location>
</feature>
<accession>A0A644YEL1</accession>
<dbReference type="GO" id="GO:0008270">
    <property type="term" value="F:zinc ion binding"/>
    <property type="evidence" value="ECO:0007669"/>
    <property type="project" value="InterPro"/>
</dbReference>
<evidence type="ECO:0000259" key="4">
    <source>
        <dbReference type="PROSITE" id="PS51194"/>
    </source>
</evidence>
<dbReference type="SUPFAM" id="SSF52540">
    <property type="entry name" value="P-loop containing nucleoside triphosphate hydrolases"/>
    <property type="match status" value="2"/>
</dbReference>
<evidence type="ECO:0008006" key="6">
    <source>
        <dbReference type="Google" id="ProtNLM"/>
    </source>
</evidence>
<sequence>MLTEDMLLQLFTEETSGKNHLKGQRIINNDLVSLVDIITEENLICITGNVISENLFNEYRTKIEIDGSKRTFINTACTCIDFEKNELKSNNYCCKHLVATFYKTLDDLMKHPLFSNEKQNENHITNHKGNILSMLLGDEQGKEEVKIEVYINKSPWDDELTAEFRIGLKTMMANELYVLKDINQFLLACDNSFPVVYGKKFSFYRDSHKLSSKDKRLLGFIRMLKTIEGKGIYGIKGRKSVIDGKYINIPNYLVREFFQTIKLHRAYLNEGFFYRTTETEILLEAPMIDFDIKTIRDNYVLKSPGGMPMILGANEDVFLYGTTVYLPDYEFCYKIKPYLHVFSGDKAISFPMAEEDTILKKLIPDLNILSPKVSLGKSVKEKIVMGDCSFNFYFDQQQKHITLNLKVKYEAYEFNILEEFTEKVIYRDHKKEAQVLGTIKRLGFEEQHGKFYFRRGEDYIFNFFKSEVHRIQEIGGVYYSENFKGVKSLGTKGIKATITSGKYNYFDMDFKLGDVDPRETAKILRAFRDNLKYYKLKTGEYLDLEELETKKFLKLLDDLSENSIENNKLEIAKSKALYLESYLEENSIRYIKGKSKLKEVTEKIKNIEKLKFREAVDLQGALREYQKVGYNWFKTLEYLGFGGILGDEMGLGKTVQTIAFVSSCKNTKTLIVTPTSLVYNWVEEFEKFSPSCKVVAVSGSPEERELIIRNLEEFDVIITSYNLLKRDLNLYDRIEFYNVVIDEAQNIKNPHSQNAIAVKEIKGKNKFALTGTPIENSLMELWSIFDFIMPGYLYDEKRFSVRYHKKLKESPEILDELRKLVNPFILRRRKSDVIKELPEKIEKTLRVNLSDEQKKIYNIYAKYAVELMEKKVRDEEFQNSKIEILSYITKLRQICLDPKVLMNDYEGDSGKIEALVELLHKGIDEGHRILIFSQFTSVLKNIGSRISSEGITYSYLDGAVPLEKRMNMVKSFNQGENSVFLISLKAGGTGLNLTSADIVIHFDPWWNPAVEDQATDRAHRIGQENVVEVIKIIAKGTIEEKILQLQEEKKKLISELLGDELSVGEGFSSLSEEEILELFKVQSI</sequence>
<dbReference type="InterPro" id="IPR027417">
    <property type="entry name" value="P-loop_NTPase"/>
</dbReference>
<dbReference type="AlphaFoldDB" id="A0A644YEL1"/>
<dbReference type="Pfam" id="PF00176">
    <property type="entry name" value="SNF2-rel_dom"/>
    <property type="match status" value="1"/>
</dbReference>
<keyword evidence="1" id="KW-0378">Hydrolase</keyword>
<evidence type="ECO:0000259" key="2">
    <source>
        <dbReference type="PROSITE" id="PS50966"/>
    </source>
</evidence>
<dbReference type="Gene3D" id="3.40.50.300">
    <property type="entry name" value="P-loop containing nucleotide triphosphate hydrolases"/>
    <property type="match status" value="1"/>
</dbReference>
<dbReference type="SMART" id="SM00487">
    <property type="entry name" value="DEXDc"/>
    <property type="match status" value="1"/>
</dbReference>
<dbReference type="PROSITE" id="PS50966">
    <property type="entry name" value="ZF_SWIM"/>
    <property type="match status" value="1"/>
</dbReference>
<comment type="caution">
    <text evidence="5">The sequence shown here is derived from an EMBL/GenBank/DDBJ whole genome shotgun (WGS) entry which is preliminary data.</text>
</comment>
<dbReference type="EMBL" id="VSSQ01004727">
    <property type="protein sequence ID" value="MPM26408.1"/>
    <property type="molecule type" value="Genomic_DNA"/>
</dbReference>
<dbReference type="GO" id="GO:0005524">
    <property type="term" value="F:ATP binding"/>
    <property type="evidence" value="ECO:0007669"/>
    <property type="project" value="InterPro"/>
</dbReference>
<dbReference type="PROSITE" id="PS51194">
    <property type="entry name" value="HELICASE_CTER"/>
    <property type="match status" value="1"/>
</dbReference>
<feature type="domain" description="SWIM-type" evidence="2">
    <location>
        <begin position="59"/>
        <end position="105"/>
    </location>
</feature>
<protein>
    <recommendedName>
        <fullName evidence="6">RNA polymerase-associated protein RapA</fullName>
    </recommendedName>
</protein>
<evidence type="ECO:0000256" key="1">
    <source>
        <dbReference type="ARBA" id="ARBA00022801"/>
    </source>
</evidence>
<gene>
    <name evidence="5" type="ORF">SDC9_72909</name>
</gene>
<dbReference type="Gene3D" id="3.40.50.10810">
    <property type="entry name" value="Tandem AAA-ATPase domain"/>
    <property type="match status" value="1"/>
</dbReference>
<dbReference type="Pfam" id="PF00271">
    <property type="entry name" value="Helicase_C"/>
    <property type="match status" value="1"/>
</dbReference>
<dbReference type="InterPro" id="IPR049730">
    <property type="entry name" value="SNF2/RAD54-like_C"/>
</dbReference>
<evidence type="ECO:0000259" key="3">
    <source>
        <dbReference type="PROSITE" id="PS51192"/>
    </source>
</evidence>
<dbReference type="PROSITE" id="PS51192">
    <property type="entry name" value="HELICASE_ATP_BIND_1"/>
    <property type="match status" value="1"/>
</dbReference>
<evidence type="ECO:0000313" key="5">
    <source>
        <dbReference type="EMBL" id="MPM26408.1"/>
    </source>
</evidence>
<dbReference type="FunFam" id="3.40.50.300:FF:000533">
    <property type="entry name" value="Helicase, Snf2 family"/>
    <property type="match status" value="1"/>
</dbReference>
<proteinExistence type="predicted"/>
<dbReference type="InterPro" id="IPR038718">
    <property type="entry name" value="SNF2-like_sf"/>
</dbReference>
<dbReference type="InterPro" id="IPR014001">
    <property type="entry name" value="Helicase_ATP-bd"/>
</dbReference>
<dbReference type="InterPro" id="IPR000330">
    <property type="entry name" value="SNF2_N"/>
</dbReference>
<feature type="domain" description="Helicase C-terminal" evidence="4">
    <location>
        <begin position="911"/>
        <end position="1075"/>
    </location>
</feature>
<dbReference type="CDD" id="cd18793">
    <property type="entry name" value="SF2_C_SNF"/>
    <property type="match status" value="1"/>
</dbReference>
<dbReference type="InterPro" id="IPR007527">
    <property type="entry name" value="Znf_SWIM"/>
</dbReference>
<name>A0A644YEL1_9ZZZZ</name>
<organism evidence="5">
    <name type="scientific">bioreactor metagenome</name>
    <dbReference type="NCBI Taxonomy" id="1076179"/>
    <lineage>
        <taxon>unclassified sequences</taxon>
        <taxon>metagenomes</taxon>
        <taxon>ecological metagenomes</taxon>
    </lineage>
</organism>